<evidence type="ECO:0000313" key="8">
    <source>
        <dbReference type="EMBL" id="GMH11021.1"/>
    </source>
</evidence>
<dbReference type="GO" id="GO:0016020">
    <property type="term" value="C:membrane"/>
    <property type="evidence" value="ECO:0007669"/>
    <property type="project" value="InterPro"/>
</dbReference>
<evidence type="ECO:0000256" key="4">
    <source>
        <dbReference type="ARBA" id="ARBA00022692"/>
    </source>
</evidence>
<evidence type="ECO:0000256" key="7">
    <source>
        <dbReference type="ARBA" id="ARBA00023316"/>
    </source>
</evidence>
<dbReference type="GO" id="GO:0016760">
    <property type="term" value="F:cellulose synthase (UDP-forming) activity"/>
    <property type="evidence" value="ECO:0007669"/>
    <property type="project" value="InterPro"/>
</dbReference>
<dbReference type="Gene3D" id="3.90.550.10">
    <property type="entry name" value="Spore Coat Polysaccharide Biosynthesis Protein SpsA, Chain A"/>
    <property type="match status" value="1"/>
</dbReference>
<accession>A0AAD3SIA0</accession>
<evidence type="ECO:0000256" key="6">
    <source>
        <dbReference type="ARBA" id="ARBA00023136"/>
    </source>
</evidence>
<keyword evidence="2" id="KW-0328">Glycosyltransferase</keyword>
<comment type="caution">
    <text evidence="8">The sequence shown here is derived from an EMBL/GenBank/DDBJ whole genome shotgun (WGS) entry which is preliminary data.</text>
</comment>
<dbReference type="InterPro" id="IPR029044">
    <property type="entry name" value="Nucleotide-diphossugar_trans"/>
</dbReference>
<dbReference type="GO" id="GO:0030244">
    <property type="term" value="P:cellulose biosynthetic process"/>
    <property type="evidence" value="ECO:0007669"/>
    <property type="project" value="InterPro"/>
</dbReference>
<evidence type="ECO:0000256" key="5">
    <source>
        <dbReference type="ARBA" id="ARBA00022989"/>
    </source>
</evidence>
<keyword evidence="9" id="KW-1185">Reference proteome</keyword>
<dbReference type="InterPro" id="IPR005150">
    <property type="entry name" value="Cellulose_synth"/>
</dbReference>
<sequence length="128" mass="14049">MFAGKSIGEKSEKQFGKSLRFCETVVSILSGSRYKSDNFPSLSSTIKAAIHVAGCGYEYNSGWGKEVGWMYGSATEDVSTGLRIHSKGWKSIYLDPNPAAFLGCAPSEWVFSIDSIQEMGHRVNRINV</sequence>
<protein>
    <submittedName>
        <fullName evidence="8">Uncharacterized protein</fullName>
    </submittedName>
</protein>
<dbReference type="PANTHER" id="PTHR13301">
    <property type="entry name" value="X-BOX TRANSCRIPTION FACTOR-RELATED"/>
    <property type="match status" value="1"/>
</dbReference>
<keyword evidence="7" id="KW-0961">Cell wall biogenesis/degradation</keyword>
<name>A0AAD3SIA0_NEPGR</name>
<dbReference type="Pfam" id="PF03552">
    <property type="entry name" value="Cellulose_synt"/>
    <property type="match status" value="1"/>
</dbReference>
<evidence type="ECO:0000256" key="2">
    <source>
        <dbReference type="ARBA" id="ARBA00022676"/>
    </source>
</evidence>
<reference evidence="8" key="1">
    <citation type="submission" date="2023-05" db="EMBL/GenBank/DDBJ databases">
        <title>Nepenthes gracilis genome sequencing.</title>
        <authorList>
            <person name="Fukushima K."/>
        </authorList>
    </citation>
    <scope>NUCLEOTIDE SEQUENCE</scope>
    <source>
        <strain evidence="8">SING2019-196</strain>
    </source>
</reference>
<dbReference type="GO" id="GO:0012505">
    <property type="term" value="C:endomembrane system"/>
    <property type="evidence" value="ECO:0007669"/>
    <property type="project" value="UniProtKB-SubCell"/>
</dbReference>
<keyword evidence="3" id="KW-0808">Transferase</keyword>
<keyword evidence="6" id="KW-0472">Membrane</keyword>
<keyword evidence="4" id="KW-0812">Transmembrane</keyword>
<comment type="subcellular location">
    <subcellularLocation>
        <location evidence="1">Endomembrane system</location>
        <topology evidence="1">Multi-pass membrane protein</topology>
    </subcellularLocation>
</comment>
<dbReference type="GO" id="GO:0071555">
    <property type="term" value="P:cell wall organization"/>
    <property type="evidence" value="ECO:0007669"/>
    <property type="project" value="UniProtKB-KW"/>
</dbReference>
<dbReference type="AlphaFoldDB" id="A0AAD3SIA0"/>
<dbReference type="EMBL" id="BSYO01000010">
    <property type="protein sequence ID" value="GMH11021.1"/>
    <property type="molecule type" value="Genomic_DNA"/>
</dbReference>
<proteinExistence type="predicted"/>
<evidence type="ECO:0000313" key="9">
    <source>
        <dbReference type="Proteomes" id="UP001279734"/>
    </source>
</evidence>
<keyword evidence="5" id="KW-1133">Transmembrane helix</keyword>
<gene>
    <name evidence="8" type="ORF">Nepgr_012862</name>
</gene>
<organism evidence="8 9">
    <name type="scientific">Nepenthes gracilis</name>
    <name type="common">Slender pitcher plant</name>
    <dbReference type="NCBI Taxonomy" id="150966"/>
    <lineage>
        <taxon>Eukaryota</taxon>
        <taxon>Viridiplantae</taxon>
        <taxon>Streptophyta</taxon>
        <taxon>Embryophyta</taxon>
        <taxon>Tracheophyta</taxon>
        <taxon>Spermatophyta</taxon>
        <taxon>Magnoliopsida</taxon>
        <taxon>eudicotyledons</taxon>
        <taxon>Gunneridae</taxon>
        <taxon>Pentapetalae</taxon>
        <taxon>Caryophyllales</taxon>
        <taxon>Nepenthaceae</taxon>
        <taxon>Nepenthes</taxon>
    </lineage>
</organism>
<dbReference type="Proteomes" id="UP001279734">
    <property type="component" value="Unassembled WGS sequence"/>
</dbReference>
<evidence type="ECO:0000256" key="3">
    <source>
        <dbReference type="ARBA" id="ARBA00022679"/>
    </source>
</evidence>
<evidence type="ECO:0000256" key="1">
    <source>
        <dbReference type="ARBA" id="ARBA00004127"/>
    </source>
</evidence>